<proteinExistence type="predicted"/>
<accession>A0A2N9EWJ5</accession>
<sequence>MGDKRYFQVESKYFELVKNAFEESIIERGRKHLSSISMGFAVAYWLRDALVEVANLSNDQNLFRSFREGNKIFVVQKQRNGRGNFVAVTVLGDSKGRGCVIIREGRDAWGWRIVSHEINGLFQSKVSEKQSIIHWWPITGFHSARHKNSNFREESRTFKDAVIQGDDIPEISHINSRINIDMHHFSNSLVKGAVNISLKIVLGVGQNKWEVKWAGVLDEPNGNTSPILTQAHVEVQPESKVISSDGAPRAAEPVRIVRPNTSQDYVSKPDPITKRVWRPRVNGFQNTQVTFEAASRSNSTRPDLKLVSVHSCDTESQTSNLSSLIPTSPIEVLPIVEIMQGFGEVDRSCGLSSDWFLDLRDGQRLRILMDLRNLRADSQLKVEAITLKLTQWVSSHREVTESRDGEDDSEWGLESTKGGSNMAGVDLDNADLTIPMRPVNDLTLVEADGGEALHSELFEHLALSTEGTAGRVCVEHDESEPIRVEPLVVVLPLGLEVPSSDTDRNSGVKPSDWVQRKQKGVGKVLGASYEGYEQAVTKLLMDIEARHLQRKANLADLRRPPSSGRKCNRELKGLGSSINYEGRHSREAKGKGVYGPNVDRDRSLMWDELVGVRCWWDVPWCLGGDFNVVEGFTDLVRSWWESYSVIDSRPLSLEERGKREHISVELEKVILMEEICWRQKSRALWLEKGDRNSKFFHRLASSHRNANTIVCQEFHEHCRFEKSLNATFVLLIPKKHGADEIKDFRLISLVGAPMGFFKALGVFAKGIHCLQFCLLFVMEALSRLVDKAIGAGLRVNLGKSELVQVGDVPILAMLADILGCGTSALPMKQMVMEVWDGKGGSLEEGCFGEIWFLWRLGGLLKSPLGLGKPLKEAFLKLYRIARIKEATVAESVHFRGDFVHWEVVFTWLDSLGQPRRVVDMFACWQGSLGRHQNIVIWKEIPHCMMWCIWRERNARIFEGCELSVVELKTQFYRSLLDWMSAT</sequence>
<evidence type="ECO:0000256" key="1">
    <source>
        <dbReference type="SAM" id="MobiDB-lite"/>
    </source>
</evidence>
<evidence type="ECO:0000313" key="2">
    <source>
        <dbReference type="EMBL" id="SPC83136.1"/>
    </source>
</evidence>
<evidence type="ECO:0008006" key="3">
    <source>
        <dbReference type="Google" id="ProtNLM"/>
    </source>
</evidence>
<organism evidence="2">
    <name type="scientific">Fagus sylvatica</name>
    <name type="common">Beechnut</name>
    <dbReference type="NCBI Taxonomy" id="28930"/>
    <lineage>
        <taxon>Eukaryota</taxon>
        <taxon>Viridiplantae</taxon>
        <taxon>Streptophyta</taxon>
        <taxon>Embryophyta</taxon>
        <taxon>Tracheophyta</taxon>
        <taxon>Spermatophyta</taxon>
        <taxon>Magnoliopsida</taxon>
        <taxon>eudicotyledons</taxon>
        <taxon>Gunneridae</taxon>
        <taxon>Pentapetalae</taxon>
        <taxon>rosids</taxon>
        <taxon>fabids</taxon>
        <taxon>Fagales</taxon>
        <taxon>Fagaceae</taxon>
        <taxon>Fagus</taxon>
    </lineage>
</organism>
<protein>
    <recommendedName>
        <fullName evidence="3">Reverse transcriptase domain-containing protein</fullName>
    </recommendedName>
</protein>
<gene>
    <name evidence="2" type="ORF">FSB_LOCUS11018</name>
</gene>
<dbReference type="AlphaFoldDB" id="A0A2N9EWJ5"/>
<reference evidence="2" key="1">
    <citation type="submission" date="2018-02" db="EMBL/GenBank/DDBJ databases">
        <authorList>
            <person name="Cohen D.B."/>
            <person name="Kent A.D."/>
        </authorList>
    </citation>
    <scope>NUCLEOTIDE SEQUENCE</scope>
</reference>
<feature type="region of interest" description="Disordered" evidence="1">
    <location>
        <begin position="396"/>
        <end position="424"/>
    </location>
</feature>
<name>A0A2N9EWJ5_FAGSY</name>
<dbReference type="EMBL" id="OIVN01000624">
    <property type="protein sequence ID" value="SPC83136.1"/>
    <property type="molecule type" value="Genomic_DNA"/>
</dbReference>